<comment type="caution">
    <text evidence="2">The sequence shown here is derived from an EMBL/GenBank/DDBJ whole genome shotgun (WGS) entry which is preliminary data.</text>
</comment>
<proteinExistence type="predicted"/>
<feature type="chain" id="PRO_5047098236" evidence="1">
    <location>
        <begin position="27"/>
        <end position="47"/>
    </location>
</feature>
<dbReference type="EMBL" id="JAQNDO010000001">
    <property type="protein sequence ID" value="MDC0745454.1"/>
    <property type="molecule type" value="Genomic_DNA"/>
</dbReference>
<sequence>MKTFKNTLVRAVTALSLLAMPVGALADAAPCPCGTSCPCGSGCPCGH</sequence>
<evidence type="ECO:0000313" key="2">
    <source>
        <dbReference type="EMBL" id="MDC0745454.1"/>
    </source>
</evidence>
<accession>A0ABT5EVQ5</accession>
<name>A0ABT5EVQ5_9BACT</name>
<evidence type="ECO:0000313" key="3">
    <source>
        <dbReference type="Proteomes" id="UP001221411"/>
    </source>
</evidence>
<reference evidence="2 3" key="1">
    <citation type="submission" date="2022-11" db="EMBL/GenBank/DDBJ databases">
        <title>Minimal conservation of predation-associated metabolite biosynthetic gene clusters underscores biosynthetic potential of Myxococcota including descriptions for ten novel species: Archangium lansinium sp. nov., Myxococcus landrumus sp. nov., Nannocystis bai.</title>
        <authorList>
            <person name="Ahearne A."/>
            <person name="Stevens C."/>
            <person name="Dowd S."/>
        </authorList>
    </citation>
    <scope>NUCLEOTIDE SEQUENCE [LARGE SCALE GENOMIC DNA]</scope>
    <source>
        <strain evidence="2 3">RJM3</strain>
    </source>
</reference>
<evidence type="ECO:0000256" key="1">
    <source>
        <dbReference type="SAM" id="SignalP"/>
    </source>
</evidence>
<feature type="signal peptide" evidence="1">
    <location>
        <begin position="1"/>
        <end position="26"/>
    </location>
</feature>
<organism evidence="2 3">
    <name type="scientific">Polyangium mundeleinium</name>
    <dbReference type="NCBI Taxonomy" id="2995306"/>
    <lineage>
        <taxon>Bacteria</taxon>
        <taxon>Pseudomonadati</taxon>
        <taxon>Myxococcota</taxon>
        <taxon>Polyangia</taxon>
        <taxon>Polyangiales</taxon>
        <taxon>Polyangiaceae</taxon>
        <taxon>Polyangium</taxon>
    </lineage>
</organism>
<protein>
    <submittedName>
        <fullName evidence="2">Uncharacterized protein</fullName>
    </submittedName>
</protein>
<keyword evidence="3" id="KW-1185">Reference proteome</keyword>
<dbReference type="Proteomes" id="UP001221411">
    <property type="component" value="Unassembled WGS sequence"/>
</dbReference>
<dbReference type="RefSeq" id="WP_271922969.1">
    <property type="nucleotide sequence ID" value="NZ_JAQNDO010000001.1"/>
</dbReference>
<keyword evidence="1" id="KW-0732">Signal</keyword>
<gene>
    <name evidence="2" type="ORF">POL67_29245</name>
</gene>